<dbReference type="EMBL" id="CAEZXT010000066">
    <property type="protein sequence ID" value="CAB4703474.1"/>
    <property type="molecule type" value="Genomic_DNA"/>
</dbReference>
<dbReference type="AlphaFoldDB" id="A0A6J6Q680"/>
<organism evidence="2">
    <name type="scientific">freshwater metagenome</name>
    <dbReference type="NCBI Taxonomy" id="449393"/>
    <lineage>
        <taxon>unclassified sequences</taxon>
        <taxon>metagenomes</taxon>
        <taxon>ecological metagenomes</taxon>
    </lineage>
</organism>
<dbReference type="PANTHER" id="PTHR21015">
    <property type="entry name" value="UDP-N-ACETYLGLUCOSAMINE--N-ACETYLMURAMYL-(PENTAPEPTIDE) PYROPHOSPHORYL-UNDECAPRENOL N-ACETYLGLUCOSAMINE TRANSFERASE 1"/>
    <property type="match status" value="1"/>
</dbReference>
<dbReference type="Gene3D" id="3.40.50.2000">
    <property type="entry name" value="Glycogen Phosphorylase B"/>
    <property type="match status" value="2"/>
</dbReference>
<evidence type="ECO:0000313" key="2">
    <source>
        <dbReference type="EMBL" id="CAB4703474.1"/>
    </source>
</evidence>
<evidence type="ECO:0000259" key="1">
    <source>
        <dbReference type="Pfam" id="PF04101"/>
    </source>
</evidence>
<accession>A0A6J6Q680</accession>
<feature type="domain" description="Glycosyl transferase family 28 C-terminal" evidence="1">
    <location>
        <begin position="240"/>
        <end position="332"/>
    </location>
</feature>
<dbReference type="InterPro" id="IPR007235">
    <property type="entry name" value="Glyco_trans_28_C"/>
</dbReference>
<protein>
    <submittedName>
        <fullName evidence="2">Unannotated protein</fullName>
    </submittedName>
</protein>
<proteinExistence type="predicted"/>
<dbReference type="SUPFAM" id="SSF53756">
    <property type="entry name" value="UDP-Glycosyltransferase/glycogen phosphorylase"/>
    <property type="match status" value="1"/>
</dbReference>
<sequence>MSKPTMILATSNGIGMGHLARACAITESLKGFAEPIIVSMAGGIAEIPGFMDVRCEYIPGRDRQWMSRDAWDIYLRDRLVALIDETDAKILSFDGVVPYPGVIAAKMQRPHVKLVWVRRGLWQKKPQRFVLGLQSKMMDTVIEPGDFARSYDKGPTSTRREALASAPISMFQHESALGRDEARKILGLDLARPAVLVQLGTGEGDVNEKMTAALTGLLGWKDLQVVLTKKPVDSNGKDLAPAGLDIKVARYFPLARLLKAFDASICAAGYNGIHELLAAGIPTAFVPNIRGTDDQEMRAKWCADFGYALMADQSNLEDIEKTVRKLQSEELRRSFSVQCGNLPEVSGGAEVAEIFLNIAKQQTPKKRAQAFHYLWLNLVLHFNRGSRHLFFILYRQAARIYQIFKPYTPPPLVANVPPIFSQSRDSSTLRDLIKGQARFEHLIDQSSDGYKQKREQIAKTAYGFSIAQESGNLG</sequence>
<name>A0A6J6Q680_9ZZZZ</name>
<gene>
    <name evidence="2" type="ORF">UFOPK2589_00957</name>
</gene>
<dbReference type="PANTHER" id="PTHR21015:SF22">
    <property type="entry name" value="GLYCOSYLTRANSFERASE"/>
    <property type="match status" value="1"/>
</dbReference>
<dbReference type="Pfam" id="PF04101">
    <property type="entry name" value="Glyco_tran_28_C"/>
    <property type="match status" value="1"/>
</dbReference>
<reference evidence="2" key="1">
    <citation type="submission" date="2020-05" db="EMBL/GenBank/DDBJ databases">
        <authorList>
            <person name="Chiriac C."/>
            <person name="Salcher M."/>
            <person name="Ghai R."/>
            <person name="Kavagutti S V."/>
        </authorList>
    </citation>
    <scope>NUCLEOTIDE SEQUENCE</scope>
</reference>
<dbReference type="GO" id="GO:0016758">
    <property type="term" value="F:hexosyltransferase activity"/>
    <property type="evidence" value="ECO:0007669"/>
    <property type="project" value="InterPro"/>
</dbReference>